<accession>A0A834P4C9</accession>
<keyword evidence="3" id="KW-1185">Reference proteome</keyword>
<sequence length="131" mass="15317">MYRLKDFTESNKPGLLHAHHENDDDDLLSLTERAHSRRGLEREENTMLAHIPAYPCTPREVVFSEGYLGDWRKFKEGDNRGRGTDLYRQMYWLCGITHCVCTVMYYTPLILGSYPWSRSGLAWDSIEDKTI</sequence>
<evidence type="ECO:0000256" key="1">
    <source>
        <dbReference type="SAM" id="Phobius"/>
    </source>
</evidence>
<dbReference type="Proteomes" id="UP000600918">
    <property type="component" value="Unassembled WGS sequence"/>
</dbReference>
<name>A0A834P4C9_VESPE</name>
<keyword evidence="1" id="KW-0812">Transmembrane</keyword>
<evidence type="ECO:0000313" key="3">
    <source>
        <dbReference type="Proteomes" id="UP000600918"/>
    </source>
</evidence>
<keyword evidence="1" id="KW-1133">Transmembrane helix</keyword>
<proteinExistence type="predicted"/>
<feature type="transmembrane region" description="Helical" evidence="1">
    <location>
        <begin position="90"/>
        <end position="111"/>
    </location>
</feature>
<comment type="caution">
    <text evidence="2">The sequence shown here is derived from an EMBL/GenBank/DDBJ whole genome shotgun (WGS) entry which is preliminary data.</text>
</comment>
<evidence type="ECO:0000313" key="2">
    <source>
        <dbReference type="EMBL" id="KAF7427467.1"/>
    </source>
</evidence>
<protein>
    <submittedName>
        <fullName evidence="2">Uncharacterized protein</fullName>
    </submittedName>
</protein>
<dbReference type="AlphaFoldDB" id="A0A834P4C9"/>
<dbReference type="EMBL" id="JACSDY010000005">
    <property type="protein sequence ID" value="KAF7427467.1"/>
    <property type="molecule type" value="Genomic_DNA"/>
</dbReference>
<organism evidence="2 3">
    <name type="scientific">Vespula pensylvanica</name>
    <name type="common">Western yellow jacket</name>
    <name type="synonym">Wasp</name>
    <dbReference type="NCBI Taxonomy" id="30213"/>
    <lineage>
        <taxon>Eukaryota</taxon>
        <taxon>Metazoa</taxon>
        <taxon>Ecdysozoa</taxon>
        <taxon>Arthropoda</taxon>
        <taxon>Hexapoda</taxon>
        <taxon>Insecta</taxon>
        <taxon>Pterygota</taxon>
        <taxon>Neoptera</taxon>
        <taxon>Endopterygota</taxon>
        <taxon>Hymenoptera</taxon>
        <taxon>Apocrita</taxon>
        <taxon>Aculeata</taxon>
        <taxon>Vespoidea</taxon>
        <taxon>Vespidae</taxon>
        <taxon>Vespinae</taxon>
        <taxon>Vespula</taxon>
    </lineage>
</organism>
<reference evidence="2" key="1">
    <citation type="journal article" date="2020" name="G3 (Bethesda)">
        <title>High-Quality Assemblies for Three Invasive Social Wasps from the &lt;i&gt;Vespula&lt;/i&gt; Genus.</title>
        <authorList>
            <person name="Harrop T.W.R."/>
            <person name="Guhlin J."/>
            <person name="McLaughlin G.M."/>
            <person name="Permina E."/>
            <person name="Stockwell P."/>
            <person name="Gilligan J."/>
            <person name="Le Lec M.F."/>
            <person name="Gruber M.A.M."/>
            <person name="Quinn O."/>
            <person name="Lovegrove M."/>
            <person name="Duncan E.J."/>
            <person name="Remnant E.J."/>
            <person name="Van Eeckhoven J."/>
            <person name="Graham B."/>
            <person name="Knapp R.A."/>
            <person name="Langford K.W."/>
            <person name="Kronenberg Z."/>
            <person name="Press M.O."/>
            <person name="Eacker S.M."/>
            <person name="Wilson-Rankin E.E."/>
            <person name="Purcell J."/>
            <person name="Lester P.J."/>
            <person name="Dearden P.K."/>
        </authorList>
    </citation>
    <scope>NUCLEOTIDE SEQUENCE</scope>
    <source>
        <strain evidence="2">Volc-1</strain>
    </source>
</reference>
<keyword evidence="1" id="KW-0472">Membrane</keyword>
<gene>
    <name evidence="2" type="ORF">H0235_007161</name>
</gene>